<evidence type="ECO:0000256" key="5">
    <source>
        <dbReference type="ARBA" id="ARBA00022645"/>
    </source>
</evidence>
<keyword evidence="11 16" id="KW-1133">Transmembrane helix</keyword>
<dbReference type="Gene3D" id="3.30.450.330">
    <property type="match status" value="1"/>
</dbReference>
<keyword evidence="7 16" id="KW-0812">Transmembrane</keyword>
<sequence length="580" mass="63140">MKLEGALYPWRFRLMLGLLALMVGAIAWRIIDLQVVDRDFLIGQGDARSLRHIPIPAHRGLITDRNGEPLAVSTPVTTLWANAKELQVAKDRWPQLAAALGQDPKALAERLEAQANKEFIYLVRGLTPEQGQQVLDLKVPGVYGIEEFRRFYPAGETTAHMVGFTDIDDHGREGVELAYDEWLAGVPGKRQVIKDRRGRLIKDVQVTKNAKAGKPLALSIDLRLQYLANRELRNAIIENGAKAGSLVIMDVKTGEILAMVNQPTYNPNNRRNLQPAMMRNRAMIDVFEPGSTMKAISMSAALETGRWKPSDKVEVYPGTLQLGKYTIRDVSRTEGPVLDLTGILINSSNVGMSKVAFDIGGETIYHLAQKIGLGQPTGLDFPGERVGNLPNYRDWKKAETATLSYGYGLSVTAIQLAHAFSVLANNGRMVPLSLIHVDEAPKATQVIPENVAKTMQGMLQQVIEAPRGVFRAQVPAYHVAGKSGTARKTSVGTKGYAENSYRSLFAGFGPMSDPRYAIVVVIDEPSKAGYFGGLVSAPVFSKVMSGTLRLMNITPDNLPPTQQANAGPPAAAVKANGGRG</sequence>
<evidence type="ECO:0000256" key="16">
    <source>
        <dbReference type="HAMAP-Rule" id="MF_02080"/>
    </source>
</evidence>
<comment type="pathway">
    <text evidence="16">Cell wall biogenesis; peptidoglycan biosynthesis.</text>
</comment>
<comment type="caution">
    <text evidence="20">The sequence shown here is derived from an EMBL/GenBank/DDBJ whole genome shotgun (WGS) entry which is preliminary data.</text>
</comment>
<dbReference type="SUPFAM" id="SSF56519">
    <property type="entry name" value="Penicillin binding protein dimerisation domain"/>
    <property type="match status" value="1"/>
</dbReference>
<dbReference type="Gene3D" id="3.90.1310.10">
    <property type="entry name" value="Penicillin-binding protein 2a (Domain 2)"/>
    <property type="match status" value="1"/>
</dbReference>
<comment type="function">
    <text evidence="16">Catalyzes cross-linking of the peptidoglycan cell wall at the division septum.</text>
</comment>
<evidence type="ECO:0000259" key="18">
    <source>
        <dbReference type="Pfam" id="PF00905"/>
    </source>
</evidence>
<reference evidence="20 21" key="1">
    <citation type="journal article" date="2022" name="Int. J. Syst. Evol. Microbiol.">
        <title>Pseudomonas petroselini sp. nov., a pathogen causing bacterial rot of parsley in Japan.</title>
        <authorList>
            <person name="Sawada H."/>
            <person name="Fujikawa T."/>
            <person name="Osada S."/>
            <person name="Satou M."/>
        </authorList>
    </citation>
    <scope>NUCLEOTIDE SEQUENCE [LARGE SCALE GENOMIC DNA]</scope>
    <source>
        <strain evidence="20 21">MAFF 311096</strain>
    </source>
</reference>
<dbReference type="RefSeq" id="WP_163825657.1">
    <property type="nucleotide sequence ID" value="NZ_CP173614.1"/>
</dbReference>
<dbReference type="InterPro" id="IPR037532">
    <property type="entry name" value="FtsI_transpept"/>
</dbReference>
<evidence type="ECO:0000256" key="2">
    <source>
        <dbReference type="ARBA" id="ARBA00022475"/>
    </source>
</evidence>
<accession>A0ABS8QUK0</accession>
<dbReference type="SUPFAM" id="SSF56601">
    <property type="entry name" value="beta-lactamase/transpeptidase-like"/>
    <property type="match status" value="1"/>
</dbReference>
<evidence type="ECO:0000256" key="11">
    <source>
        <dbReference type="ARBA" id="ARBA00022989"/>
    </source>
</evidence>
<evidence type="ECO:0000259" key="19">
    <source>
        <dbReference type="Pfam" id="PF03717"/>
    </source>
</evidence>
<comment type="similarity">
    <text evidence="16">Belongs to the transpeptidase family. FtsI subfamily.</text>
</comment>
<keyword evidence="3 16" id="KW-0997">Cell inner membrane</keyword>
<protein>
    <recommendedName>
        <fullName evidence="16">Peptidoglycan D,D-transpeptidase FtsI</fullName>
        <ecNumber evidence="16">3.4.16.4</ecNumber>
    </recommendedName>
    <alternativeName>
        <fullName evidence="16">Penicillin-binding protein 3</fullName>
        <shortName evidence="16">PBP-3</shortName>
    </alternativeName>
</protein>
<dbReference type="Pfam" id="PF03717">
    <property type="entry name" value="PBP_dimer"/>
    <property type="match status" value="1"/>
</dbReference>
<dbReference type="GeneID" id="93462562"/>
<feature type="domain" description="Penicillin-binding protein dimerisation" evidence="19">
    <location>
        <begin position="54"/>
        <end position="203"/>
    </location>
</feature>
<feature type="region of interest" description="Disordered" evidence="17">
    <location>
        <begin position="556"/>
        <end position="580"/>
    </location>
</feature>
<keyword evidence="13 16" id="KW-0717">Septation</keyword>
<dbReference type="Pfam" id="PF00905">
    <property type="entry name" value="Transpeptidase"/>
    <property type="match status" value="1"/>
</dbReference>
<evidence type="ECO:0000256" key="15">
    <source>
        <dbReference type="ARBA" id="ARBA00023316"/>
    </source>
</evidence>
<feature type="domain" description="Penicillin-binding protein transpeptidase" evidence="18">
    <location>
        <begin position="244"/>
        <end position="544"/>
    </location>
</feature>
<proteinExistence type="inferred from homology"/>
<dbReference type="Proteomes" id="UP001154922">
    <property type="component" value="Unassembled WGS sequence"/>
</dbReference>
<evidence type="ECO:0000256" key="8">
    <source>
        <dbReference type="ARBA" id="ARBA00022801"/>
    </source>
</evidence>
<gene>
    <name evidence="16" type="primary">ftsI</name>
    <name evidence="20" type="ORF">LRQ20_12365</name>
</gene>
<dbReference type="Gene3D" id="3.40.710.10">
    <property type="entry name" value="DD-peptidase/beta-lactamase superfamily"/>
    <property type="match status" value="1"/>
</dbReference>
<keyword evidence="8 16" id="KW-0378">Hydrolase</keyword>
<dbReference type="EC" id="3.4.16.4" evidence="16"/>
<evidence type="ECO:0000256" key="3">
    <source>
        <dbReference type="ARBA" id="ARBA00022519"/>
    </source>
</evidence>
<dbReference type="InterPro" id="IPR036138">
    <property type="entry name" value="PBP_dimer_sf"/>
</dbReference>
<dbReference type="InterPro" id="IPR050515">
    <property type="entry name" value="Beta-lactam/transpept"/>
</dbReference>
<dbReference type="PANTHER" id="PTHR30627:SF1">
    <property type="entry name" value="PEPTIDOGLYCAN D,D-TRANSPEPTIDASE FTSI"/>
    <property type="match status" value="1"/>
</dbReference>
<name>A0ABS8QUK0_9PSED</name>
<evidence type="ECO:0000256" key="13">
    <source>
        <dbReference type="ARBA" id="ARBA00023210"/>
    </source>
</evidence>
<dbReference type="InterPro" id="IPR012338">
    <property type="entry name" value="Beta-lactam/transpept-like"/>
</dbReference>
<evidence type="ECO:0000256" key="7">
    <source>
        <dbReference type="ARBA" id="ARBA00022692"/>
    </source>
</evidence>
<keyword evidence="2 16" id="KW-1003">Cell membrane</keyword>
<reference evidence="20 21" key="2">
    <citation type="journal article" date="2023" name="Plant Pathol.">
        <title>Dismantling and reorganizing Pseudomonas marginalis sensu#lato.</title>
        <authorList>
            <person name="Sawada H."/>
            <person name="Fujikawa T."/>
            <person name="Satou M."/>
        </authorList>
    </citation>
    <scope>NUCLEOTIDE SEQUENCE [LARGE SCALE GENOMIC DNA]</scope>
    <source>
        <strain evidence="20 21">MAFF 311096</strain>
    </source>
</reference>
<evidence type="ECO:0000313" key="20">
    <source>
        <dbReference type="EMBL" id="MCD7039126.1"/>
    </source>
</evidence>
<dbReference type="EMBL" id="JAJOZI010000062">
    <property type="protein sequence ID" value="MCD7039126.1"/>
    <property type="molecule type" value="Genomic_DNA"/>
</dbReference>
<evidence type="ECO:0000256" key="17">
    <source>
        <dbReference type="SAM" id="MobiDB-lite"/>
    </source>
</evidence>
<organism evidence="20 21">
    <name type="scientific">Pseudomonas petroselini</name>
    <dbReference type="NCBI Taxonomy" id="2899822"/>
    <lineage>
        <taxon>Bacteria</taxon>
        <taxon>Pseudomonadati</taxon>
        <taxon>Pseudomonadota</taxon>
        <taxon>Gammaproteobacteria</taxon>
        <taxon>Pseudomonadales</taxon>
        <taxon>Pseudomonadaceae</taxon>
        <taxon>Pseudomonas</taxon>
    </lineage>
</organism>
<dbReference type="InterPro" id="IPR005311">
    <property type="entry name" value="PBP_dimer"/>
</dbReference>
<keyword evidence="9 16" id="KW-0133">Cell shape</keyword>
<keyword evidence="6 16" id="KW-0645">Protease</keyword>
<feature type="transmembrane region" description="Helical" evidence="16">
    <location>
        <begin position="12"/>
        <end position="31"/>
    </location>
</feature>
<evidence type="ECO:0000256" key="6">
    <source>
        <dbReference type="ARBA" id="ARBA00022670"/>
    </source>
</evidence>
<evidence type="ECO:0000256" key="9">
    <source>
        <dbReference type="ARBA" id="ARBA00022960"/>
    </source>
</evidence>
<comment type="catalytic activity">
    <reaction evidence="16">
        <text>Preferential cleavage: (Ac)2-L-Lys-D-Ala-|-D-Ala. Also transpeptidation of peptidyl-alanyl moieties that are N-acyl substituents of D-alanine.</text>
        <dbReference type="EC" id="3.4.16.4"/>
    </reaction>
</comment>
<feature type="compositionally biased region" description="Low complexity" evidence="17">
    <location>
        <begin position="564"/>
        <end position="580"/>
    </location>
</feature>
<keyword evidence="14 16" id="KW-0131">Cell cycle</keyword>
<comment type="subcellular location">
    <subcellularLocation>
        <location evidence="16">Cell inner membrane</location>
        <topology evidence="16">Single-pass membrane protein</topology>
    </subcellularLocation>
    <subcellularLocation>
        <location evidence="1">Membrane</location>
    </subcellularLocation>
</comment>
<dbReference type="PANTHER" id="PTHR30627">
    <property type="entry name" value="PEPTIDOGLYCAN D,D-TRANSPEPTIDASE"/>
    <property type="match status" value="1"/>
</dbReference>
<keyword evidence="10 16" id="KW-0573">Peptidoglycan synthesis</keyword>
<keyword evidence="4 16" id="KW-0132">Cell division</keyword>
<keyword evidence="15 16" id="KW-0961">Cell wall biogenesis/degradation</keyword>
<evidence type="ECO:0000256" key="12">
    <source>
        <dbReference type="ARBA" id="ARBA00023136"/>
    </source>
</evidence>
<feature type="active site" description="Acyl-ester intermediate" evidence="16">
    <location>
        <position position="291"/>
    </location>
</feature>
<evidence type="ECO:0000256" key="1">
    <source>
        <dbReference type="ARBA" id="ARBA00004370"/>
    </source>
</evidence>
<keyword evidence="5 16" id="KW-0121">Carboxypeptidase</keyword>
<dbReference type="InterPro" id="IPR001460">
    <property type="entry name" value="PCN-bd_Tpept"/>
</dbReference>
<evidence type="ECO:0000256" key="4">
    <source>
        <dbReference type="ARBA" id="ARBA00022618"/>
    </source>
</evidence>
<dbReference type="HAMAP" id="MF_02080">
    <property type="entry name" value="FtsI_transpept"/>
    <property type="match status" value="1"/>
</dbReference>
<evidence type="ECO:0000256" key="14">
    <source>
        <dbReference type="ARBA" id="ARBA00023306"/>
    </source>
</evidence>
<evidence type="ECO:0000313" key="21">
    <source>
        <dbReference type="Proteomes" id="UP001154922"/>
    </source>
</evidence>
<evidence type="ECO:0000256" key="10">
    <source>
        <dbReference type="ARBA" id="ARBA00022984"/>
    </source>
</evidence>
<keyword evidence="21" id="KW-1185">Reference proteome</keyword>
<keyword evidence="12 16" id="KW-0472">Membrane</keyword>